<proteinExistence type="predicted"/>
<dbReference type="Pfam" id="PF13581">
    <property type="entry name" value="HATPase_c_2"/>
    <property type="match status" value="1"/>
</dbReference>
<dbReference type="RefSeq" id="WP_203728982.1">
    <property type="nucleotide sequence ID" value="NZ_BAAATX010000030.1"/>
</dbReference>
<evidence type="ECO:0000256" key="3">
    <source>
        <dbReference type="ARBA" id="ARBA00023163"/>
    </source>
</evidence>
<reference evidence="5 6" key="1">
    <citation type="submission" date="2021-01" db="EMBL/GenBank/DDBJ databases">
        <title>Whole genome shotgun sequence of Actinoplanes durhamensis NBRC 14914.</title>
        <authorList>
            <person name="Komaki H."/>
            <person name="Tamura T."/>
        </authorList>
    </citation>
    <scope>NUCLEOTIDE SEQUENCE [LARGE SCALE GENOMIC DNA]</scope>
    <source>
        <strain evidence="5 6">NBRC 14914</strain>
    </source>
</reference>
<dbReference type="Gene3D" id="1.10.10.10">
    <property type="entry name" value="Winged helix-like DNA-binding domain superfamily/Winged helix DNA-binding domain"/>
    <property type="match status" value="1"/>
</dbReference>
<dbReference type="Gene3D" id="3.30.450.40">
    <property type="match status" value="1"/>
</dbReference>
<dbReference type="Proteomes" id="UP000637628">
    <property type="component" value="Unassembled WGS sequence"/>
</dbReference>
<keyword evidence="6" id="KW-1185">Reference proteome</keyword>
<evidence type="ECO:0000259" key="4">
    <source>
        <dbReference type="PROSITE" id="PS50921"/>
    </source>
</evidence>
<evidence type="ECO:0000256" key="1">
    <source>
        <dbReference type="ARBA" id="ARBA00022527"/>
    </source>
</evidence>
<dbReference type="Pfam" id="PF01590">
    <property type="entry name" value="GAF"/>
    <property type="match status" value="1"/>
</dbReference>
<dbReference type="InterPro" id="IPR029016">
    <property type="entry name" value="GAF-like_dom_sf"/>
</dbReference>
<dbReference type="InterPro" id="IPR003594">
    <property type="entry name" value="HATPase_dom"/>
</dbReference>
<name>A0ABQ3Z102_9ACTN</name>
<dbReference type="InterPro" id="IPR036890">
    <property type="entry name" value="HATPase_C_sf"/>
</dbReference>
<evidence type="ECO:0000313" key="6">
    <source>
        <dbReference type="Proteomes" id="UP000637628"/>
    </source>
</evidence>
<sequence>MSTGEEHALATAFVELSDQLVADYDVVEFLHLLTRRCVELLGVQAAGIMISDRRGALRVMACSSEQAHLLELFEVETDQGPCVQCYATGAPVDAPDLGRADLRWPGFAARAREAGFHAVYAIPVRLRDEVIGVLNLFAVRPGPLSETATHAARAMANITAISLLQHRAVEYRQILAEQLQYAMNSRVAIEQAKGILAENLGLDMGGAFAELRRFAARIGRRLSDVAAAVAAGDFGPALIDPAGPLRVLLVRRFSAETLSRVRAAVGQIVARHGLPEAQTWQFVLAVHEAAANAVRHGGGGGQVLLWMQRGTLSAEISDEGPGILGGRAAVPTTDPGTVVRSGRGLWLINRVCRELDIQTGTSGTRLTMHYPLDSPPADLVDDEFA</sequence>
<evidence type="ECO:0000313" key="5">
    <source>
        <dbReference type="EMBL" id="GIE03254.1"/>
    </source>
</evidence>
<dbReference type="CDD" id="cd16936">
    <property type="entry name" value="HATPase_RsbW-like"/>
    <property type="match status" value="1"/>
</dbReference>
<comment type="caution">
    <text evidence="5">The sequence shown here is derived from an EMBL/GenBank/DDBJ whole genome shotgun (WGS) entry which is preliminary data.</text>
</comment>
<dbReference type="InterPro" id="IPR050267">
    <property type="entry name" value="Anti-sigma-factor_SerPK"/>
</dbReference>
<evidence type="ECO:0000256" key="2">
    <source>
        <dbReference type="ARBA" id="ARBA00023015"/>
    </source>
</evidence>
<keyword evidence="1" id="KW-0418">Kinase</keyword>
<feature type="domain" description="ANTAR" evidence="4">
    <location>
        <begin position="169"/>
        <end position="230"/>
    </location>
</feature>
<dbReference type="PANTHER" id="PTHR35526">
    <property type="entry name" value="ANTI-SIGMA-F FACTOR RSBW-RELATED"/>
    <property type="match status" value="1"/>
</dbReference>
<dbReference type="SMART" id="SM00065">
    <property type="entry name" value="GAF"/>
    <property type="match status" value="1"/>
</dbReference>
<keyword evidence="2" id="KW-0805">Transcription regulation</keyword>
<dbReference type="SUPFAM" id="SSF55781">
    <property type="entry name" value="GAF domain-like"/>
    <property type="match status" value="1"/>
</dbReference>
<dbReference type="Pfam" id="PF03861">
    <property type="entry name" value="ANTAR"/>
    <property type="match status" value="1"/>
</dbReference>
<dbReference type="InterPro" id="IPR003018">
    <property type="entry name" value="GAF"/>
</dbReference>
<dbReference type="PROSITE" id="PS50921">
    <property type="entry name" value="ANTAR"/>
    <property type="match status" value="1"/>
</dbReference>
<dbReference type="SMART" id="SM01012">
    <property type="entry name" value="ANTAR"/>
    <property type="match status" value="1"/>
</dbReference>
<organism evidence="5 6">
    <name type="scientific">Paractinoplanes durhamensis</name>
    <dbReference type="NCBI Taxonomy" id="113563"/>
    <lineage>
        <taxon>Bacteria</taxon>
        <taxon>Bacillati</taxon>
        <taxon>Actinomycetota</taxon>
        <taxon>Actinomycetes</taxon>
        <taxon>Micromonosporales</taxon>
        <taxon>Micromonosporaceae</taxon>
        <taxon>Paractinoplanes</taxon>
    </lineage>
</organism>
<dbReference type="SUPFAM" id="SSF55874">
    <property type="entry name" value="ATPase domain of HSP90 chaperone/DNA topoisomerase II/histidine kinase"/>
    <property type="match status" value="1"/>
</dbReference>
<accession>A0ABQ3Z102</accession>
<protein>
    <recommendedName>
        <fullName evidence="4">ANTAR domain-containing protein</fullName>
    </recommendedName>
</protein>
<dbReference type="Gene3D" id="3.30.565.10">
    <property type="entry name" value="Histidine kinase-like ATPase, C-terminal domain"/>
    <property type="match status" value="1"/>
</dbReference>
<keyword evidence="3" id="KW-0804">Transcription</keyword>
<keyword evidence="1" id="KW-0723">Serine/threonine-protein kinase</keyword>
<dbReference type="EMBL" id="BOML01000036">
    <property type="protein sequence ID" value="GIE03254.1"/>
    <property type="molecule type" value="Genomic_DNA"/>
</dbReference>
<dbReference type="PANTHER" id="PTHR35526:SF3">
    <property type="entry name" value="ANTI-SIGMA-F FACTOR RSBW"/>
    <property type="match status" value="1"/>
</dbReference>
<gene>
    <name evidence="5" type="ORF">Adu01nite_46040</name>
</gene>
<keyword evidence="1" id="KW-0808">Transferase</keyword>
<dbReference type="InterPro" id="IPR036388">
    <property type="entry name" value="WH-like_DNA-bd_sf"/>
</dbReference>
<dbReference type="InterPro" id="IPR005561">
    <property type="entry name" value="ANTAR"/>
</dbReference>